<evidence type="ECO:0000259" key="2">
    <source>
        <dbReference type="PROSITE" id="PS50097"/>
    </source>
</evidence>
<dbReference type="PROSITE" id="PS50097">
    <property type="entry name" value="BTB"/>
    <property type="match status" value="1"/>
</dbReference>
<reference evidence="3 4" key="1">
    <citation type="submission" date="2017-12" db="EMBL/GenBank/DDBJ databases">
        <title>Comparative genomics of Botrytis spp.</title>
        <authorList>
            <person name="Valero-Jimenez C.A."/>
            <person name="Tapia P."/>
            <person name="Veloso J."/>
            <person name="Silva-Moreno E."/>
            <person name="Staats M."/>
            <person name="Valdes J.H."/>
            <person name="Van Kan J.A.L."/>
        </authorList>
    </citation>
    <scope>NUCLEOTIDE SEQUENCE [LARGE SCALE GENOMIC DNA]</scope>
    <source>
        <strain evidence="3 4">Bh0001</strain>
    </source>
</reference>
<name>A0A4Z1GYS6_9HELO</name>
<dbReference type="PANTHER" id="PTHR47843">
    <property type="entry name" value="BTB DOMAIN-CONTAINING PROTEIN-RELATED"/>
    <property type="match status" value="1"/>
</dbReference>
<comment type="caution">
    <text evidence="3">The sequence shown here is derived from an EMBL/GenBank/DDBJ whole genome shotgun (WGS) entry which is preliminary data.</text>
</comment>
<sequence>MHYSHAEPSTTITMMNSPHPIKLEPEEIEPVFKKVKANEYWIDTIGTRIVRLEVGTGFDQVVFTVHKAVLCKKIAFFDKLFNGKFLEGITHCAKMPEDNIEAFKLMLAWVYGGDIEPGIGLTFADGNSASTPLLELVILAEKYDVNPLVDATMDYLINLLQEKKIIIGESLWVYTYEYTRRTSKLRLFFTRLAIYAMRFKDGEFTSNPKFWTVKAIHSTLSQNPEILMDYLALTQGVKLQQDPLIAPPCDYHRHAADEECPYKPKTTANITNESGNRPSDLDD</sequence>
<dbReference type="PANTHER" id="PTHR47843:SF7">
    <property type="entry name" value="BTB DOMAIN-CONTAINING PROTEIN"/>
    <property type="match status" value="1"/>
</dbReference>
<dbReference type="Proteomes" id="UP000297814">
    <property type="component" value="Unassembled WGS sequence"/>
</dbReference>
<feature type="domain" description="BTB" evidence="2">
    <location>
        <begin position="48"/>
        <end position="119"/>
    </location>
</feature>
<dbReference type="AlphaFoldDB" id="A0A4Z1GYS6"/>
<dbReference type="CDD" id="cd18186">
    <property type="entry name" value="BTB_POZ_ZBTB_KLHL-like"/>
    <property type="match status" value="1"/>
</dbReference>
<keyword evidence="4" id="KW-1185">Reference proteome</keyword>
<proteinExistence type="predicted"/>
<dbReference type="SMART" id="SM00225">
    <property type="entry name" value="BTB"/>
    <property type="match status" value="1"/>
</dbReference>
<evidence type="ECO:0000256" key="1">
    <source>
        <dbReference type="SAM" id="MobiDB-lite"/>
    </source>
</evidence>
<feature type="compositionally biased region" description="Polar residues" evidence="1">
    <location>
        <begin position="266"/>
        <end position="277"/>
    </location>
</feature>
<evidence type="ECO:0000313" key="3">
    <source>
        <dbReference type="EMBL" id="TGO40552.1"/>
    </source>
</evidence>
<dbReference type="SUPFAM" id="SSF54695">
    <property type="entry name" value="POZ domain"/>
    <property type="match status" value="1"/>
</dbReference>
<organism evidence="3 4">
    <name type="scientific">Botrytis hyacinthi</name>
    <dbReference type="NCBI Taxonomy" id="278943"/>
    <lineage>
        <taxon>Eukaryota</taxon>
        <taxon>Fungi</taxon>
        <taxon>Dikarya</taxon>
        <taxon>Ascomycota</taxon>
        <taxon>Pezizomycotina</taxon>
        <taxon>Leotiomycetes</taxon>
        <taxon>Helotiales</taxon>
        <taxon>Sclerotiniaceae</taxon>
        <taxon>Botrytis</taxon>
    </lineage>
</organism>
<dbReference type="InterPro" id="IPR011333">
    <property type="entry name" value="SKP1/BTB/POZ_sf"/>
</dbReference>
<protein>
    <recommendedName>
        <fullName evidence="2">BTB domain-containing protein</fullName>
    </recommendedName>
</protein>
<gene>
    <name evidence="3" type="ORF">BHYA_0035g00260</name>
</gene>
<evidence type="ECO:0000313" key="4">
    <source>
        <dbReference type="Proteomes" id="UP000297814"/>
    </source>
</evidence>
<accession>A0A4Z1GYS6</accession>
<feature type="region of interest" description="Disordered" evidence="1">
    <location>
        <begin position="260"/>
        <end position="283"/>
    </location>
</feature>
<dbReference type="InterPro" id="IPR000210">
    <property type="entry name" value="BTB/POZ_dom"/>
</dbReference>
<dbReference type="Gene3D" id="3.30.710.10">
    <property type="entry name" value="Potassium Channel Kv1.1, Chain A"/>
    <property type="match status" value="1"/>
</dbReference>
<dbReference type="EMBL" id="PQXK01000035">
    <property type="protein sequence ID" value="TGO40552.1"/>
    <property type="molecule type" value="Genomic_DNA"/>
</dbReference>
<dbReference type="Pfam" id="PF00651">
    <property type="entry name" value="BTB"/>
    <property type="match status" value="1"/>
</dbReference>